<proteinExistence type="inferred from homology"/>
<dbReference type="Proteomes" id="UP000053424">
    <property type="component" value="Unassembled WGS sequence"/>
</dbReference>
<keyword evidence="4" id="KW-1185">Reference proteome</keyword>
<dbReference type="InterPro" id="IPR050231">
    <property type="entry name" value="Iron_ascorbate_oxido_reductase"/>
</dbReference>
<dbReference type="Gene3D" id="2.60.120.330">
    <property type="entry name" value="B-lactam Antibiotic, Isopenicillin N Synthase, Chain"/>
    <property type="match status" value="1"/>
</dbReference>
<dbReference type="SUPFAM" id="SSF51197">
    <property type="entry name" value="Clavaminate synthase-like"/>
    <property type="match status" value="1"/>
</dbReference>
<evidence type="ECO:0000313" key="4">
    <source>
        <dbReference type="Proteomes" id="UP000053424"/>
    </source>
</evidence>
<dbReference type="HOGENOM" id="CLU_010119_4_0_1"/>
<dbReference type="InterPro" id="IPR026992">
    <property type="entry name" value="DIOX_N"/>
</dbReference>
<keyword evidence="1" id="KW-0408">Iron</keyword>
<name>A0A0C3CDT6_HEBCY</name>
<organism evidence="3 4">
    <name type="scientific">Hebeloma cylindrosporum</name>
    <dbReference type="NCBI Taxonomy" id="76867"/>
    <lineage>
        <taxon>Eukaryota</taxon>
        <taxon>Fungi</taxon>
        <taxon>Dikarya</taxon>
        <taxon>Basidiomycota</taxon>
        <taxon>Agaricomycotina</taxon>
        <taxon>Agaricomycetes</taxon>
        <taxon>Agaricomycetidae</taxon>
        <taxon>Agaricales</taxon>
        <taxon>Agaricineae</taxon>
        <taxon>Hymenogastraceae</taxon>
        <taxon>Hebeloma</taxon>
    </lineage>
</organism>
<dbReference type="Pfam" id="PF14226">
    <property type="entry name" value="DIOX_N"/>
    <property type="match status" value="1"/>
</dbReference>
<keyword evidence="1" id="KW-0560">Oxidoreductase</keyword>
<reference evidence="4" key="2">
    <citation type="submission" date="2015-01" db="EMBL/GenBank/DDBJ databases">
        <title>Evolutionary Origins and Diversification of the Mycorrhizal Mutualists.</title>
        <authorList>
            <consortium name="DOE Joint Genome Institute"/>
            <consortium name="Mycorrhizal Genomics Consortium"/>
            <person name="Kohler A."/>
            <person name="Kuo A."/>
            <person name="Nagy L.G."/>
            <person name="Floudas D."/>
            <person name="Copeland A."/>
            <person name="Barry K.W."/>
            <person name="Cichocki N."/>
            <person name="Veneault-Fourrey C."/>
            <person name="LaButti K."/>
            <person name="Lindquist E.A."/>
            <person name="Lipzen A."/>
            <person name="Lundell T."/>
            <person name="Morin E."/>
            <person name="Murat C."/>
            <person name="Riley R."/>
            <person name="Ohm R."/>
            <person name="Sun H."/>
            <person name="Tunlid A."/>
            <person name="Henrissat B."/>
            <person name="Grigoriev I.V."/>
            <person name="Hibbett D.S."/>
            <person name="Martin F."/>
        </authorList>
    </citation>
    <scope>NUCLEOTIDE SEQUENCE [LARGE SCALE GENOMIC DNA]</scope>
    <source>
        <strain evidence="4">h7</strain>
    </source>
</reference>
<dbReference type="InterPro" id="IPR027443">
    <property type="entry name" value="IPNS-like_sf"/>
</dbReference>
<dbReference type="EMBL" id="KN831779">
    <property type="protein sequence ID" value="KIM41761.1"/>
    <property type="molecule type" value="Genomic_DNA"/>
</dbReference>
<dbReference type="OrthoDB" id="406156at2759"/>
<evidence type="ECO:0000259" key="2">
    <source>
        <dbReference type="PROSITE" id="PS51471"/>
    </source>
</evidence>
<dbReference type="PANTHER" id="PTHR47990">
    <property type="entry name" value="2-OXOGLUTARATE (2OG) AND FE(II)-DEPENDENT OXYGENASE SUPERFAMILY PROTEIN-RELATED"/>
    <property type="match status" value="1"/>
</dbReference>
<dbReference type="GO" id="GO:0046872">
    <property type="term" value="F:metal ion binding"/>
    <property type="evidence" value="ECO:0007669"/>
    <property type="project" value="UniProtKB-KW"/>
</dbReference>
<gene>
    <name evidence="3" type="ORF">M413DRAFT_71053</name>
</gene>
<dbReference type="PROSITE" id="PS51471">
    <property type="entry name" value="FE2OG_OXY"/>
    <property type="match status" value="1"/>
</dbReference>
<feature type="domain" description="Fe2OG dioxygenase" evidence="2">
    <location>
        <begin position="179"/>
        <end position="284"/>
    </location>
</feature>
<accession>A0A0C3CDT6</accession>
<dbReference type="InterPro" id="IPR005123">
    <property type="entry name" value="Oxoglu/Fe-dep_dioxygenase_dom"/>
</dbReference>
<dbReference type="AlphaFoldDB" id="A0A0C3CDT6"/>
<keyword evidence="1" id="KW-0479">Metal-binding</keyword>
<evidence type="ECO:0000313" key="3">
    <source>
        <dbReference type="EMBL" id="KIM41761.1"/>
    </source>
</evidence>
<evidence type="ECO:0000256" key="1">
    <source>
        <dbReference type="RuleBase" id="RU003682"/>
    </source>
</evidence>
<dbReference type="STRING" id="686832.A0A0C3CDT6"/>
<reference evidence="3 4" key="1">
    <citation type="submission" date="2014-04" db="EMBL/GenBank/DDBJ databases">
        <authorList>
            <consortium name="DOE Joint Genome Institute"/>
            <person name="Kuo A."/>
            <person name="Gay G."/>
            <person name="Dore J."/>
            <person name="Kohler A."/>
            <person name="Nagy L.G."/>
            <person name="Floudas D."/>
            <person name="Copeland A."/>
            <person name="Barry K.W."/>
            <person name="Cichocki N."/>
            <person name="Veneault-Fourrey C."/>
            <person name="LaButti K."/>
            <person name="Lindquist E.A."/>
            <person name="Lipzen A."/>
            <person name="Lundell T."/>
            <person name="Morin E."/>
            <person name="Murat C."/>
            <person name="Sun H."/>
            <person name="Tunlid A."/>
            <person name="Henrissat B."/>
            <person name="Grigoriev I.V."/>
            <person name="Hibbett D.S."/>
            <person name="Martin F."/>
            <person name="Nordberg H.P."/>
            <person name="Cantor M.N."/>
            <person name="Hua S.X."/>
        </authorList>
    </citation>
    <scope>NUCLEOTIDE SEQUENCE [LARGE SCALE GENOMIC DNA]</scope>
    <source>
        <strain evidence="4">h7</strain>
    </source>
</reference>
<dbReference type="Pfam" id="PF03171">
    <property type="entry name" value="2OG-FeII_Oxy"/>
    <property type="match status" value="1"/>
</dbReference>
<comment type="similarity">
    <text evidence="1">Belongs to the iron/ascorbate-dependent oxidoreductase family.</text>
</comment>
<dbReference type="InterPro" id="IPR044861">
    <property type="entry name" value="IPNS-like_FE2OG_OXY"/>
</dbReference>
<protein>
    <recommendedName>
        <fullName evidence="2">Fe2OG dioxygenase domain-containing protein</fullName>
    </recommendedName>
</protein>
<dbReference type="GO" id="GO:0016491">
    <property type="term" value="F:oxidoreductase activity"/>
    <property type="evidence" value="ECO:0007669"/>
    <property type="project" value="UniProtKB-KW"/>
</dbReference>
<sequence length="358" mass="39766">MSTSTLPPFPDDLPVQDLLVIDYKLLKAGDKSQADALWTAATTWGFWYLKNHEAEDFVEPMLEMGRDTLALPFEEKMKYWQGNKGDSFGYKVAGATYADADGSTDLAEFINVSKDDALAYPNVVHKVYPPTVNVRMKDAVKPFIQSCAKSSRVLIDVFNQKLGLPEGTLAALHRTEVECISESRCIKVPPPPKDTKVALGQHTDFGSISFLVNRLGGLQVLVPNGGSGEWKYVKPIPGYAICNIGDTLSILSGGILKSAVHRVVPPPGDQRQFERWSLVYFARPTNEVYLEALSNQSPLIAQAVQSSKDKNYTPGMTAAQWFAKRQTQHRTDGDKVRSIIRYFIPLKSHFLDRVLKAT</sequence>